<dbReference type="InterPro" id="IPR019826">
    <property type="entry name" value="Carboxylesterase_B_AS"/>
</dbReference>
<comment type="similarity">
    <text evidence="1 3">Belongs to the type-B carboxylesterase/lipase family.</text>
</comment>
<evidence type="ECO:0000256" key="2">
    <source>
        <dbReference type="ARBA" id="ARBA00022801"/>
    </source>
</evidence>
<dbReference type="InterPro" id="IPR050309">
    <property type="entry name" value="Type-B_Carboxylest/Lipase"/>
</dbReference>
<accession>A0A1I7CKT4</accession>
<name>A0A1I7CKT4_9HYPH</name>
<dbReference type="RefSeq" id="WP_083417125.1">
    <property type="nucleotide sequence ID" value="NZ_FPBD01000006.1"/>
</dbReference>
<organism evidence="5 6">
    <name type="scientific">Pseudovibrio denitrificans</name>
    <dbReference type="NCBI Taxonomy" id="258256"/>
    <lineage>
        <taxon>Bacteria</taxon>
        <taxon>Pseudomonadati</taxon>
        <taxon>Pseudomonadota</taxon>
        <taxon>Alphaproteobacteria</taxon>
        <taxon>Hyphomicrobiales</taxon>
        <taxon>Stappiaceae</taxon>
        <taxon>Pseudovibrio</taxon>
    </lineage>
</organism>
<dbReference type="SUPFAM" id="SSF53474">
    <property type="entry name" value="alpha/beta-Hydrolases"/>
    <property type="match status" value="1"/>
</dbReference>
<keyword evidence="3" id="KW-0732">Signal</keyword>
<dbReference type="EMBL" id="FPBD01000006">
    <property type="protein sequence ID" value="SFU00051.1"/>
    <property type="molecule type" value="Genomic_DNA"/>
</dbReference>
<dbReference type="Gene3D" id="3.40.50.1820">
    <property type="entry name" value="alpha/beta hydrolase"/>
    <property type="match status" value="1"/>
</dbReference>
<dbReference type="Proteomes" id="UP000183371">
    <property type="component" value="Unassembled WGS sequence"/>
</dbReference>
<feature type="signal peptide" evidence="3">
    <location>
        <begin position="1"/>
        <end position="19"/>
    </location>
</feature>
<sequence>MKTVLALAFSILTITGSYAQSPNADDQLLFAPDQPAPPEQPCITLSNKKILCGKADDSGSQLLSVFKGVQYGQAARWQPSSVFDEYEPNGYEALQYGARCPQPIWNPKDQLRGEEDCLYMNIWAPAGAIKNLSKLPVMVFFHGGGFMAGGADKAYHAADGEIIELYTGKSFSADQNIVLVTVNFRLGILGTLATDGITGQEPSNGGNYGFQDQQTALKWVQKHITSFGGDPDQVTIFGVSSGAMAVGLHMFSADSSKDLFRAGIMQSSAASYKYRNKEEGRDLFYFYLKCLRAAIRNPESDECALTAQLDDLEKATTRQILLAQALLQDHLFKKGVFLSALPGSIAFSPIIDGSFLKEQPNVQMEKGNEKPLMLGFNKDEGVLFANFIDATGNLNAVTFNGILGRDYENPMLIVGREGYGAQTPAAHGLQPKTPATALANLIGNSVFACPTMSANIEREKPTNNTWLYFFAQTSVENMEKPPTNPKVNNVCGPQNQWGNACHASELPFVFNNMPPNSTEEDKALAVKMNALWAQFAKTPEAGPSKDWKLWTWPKIGNPSNFNVLQGADSDANFEDLFEQSDCAFWLGEIIEKNANAILIPKQLPQE</sequence>
<keyword evidence="6" id="KW-1185">Reference proteome</keyword>
<dbReference type="EC" id="3.1.1.-" evidence="3"/>
<feature type="chain" id="PRO_5010007495" description="Carboxylic ester hydrolase" evidence="3">
    <location>
        <begin position="20"/>
        <end position="606"/>
    </location>
</feature>
<dbReference type="Pfam" id="PF00135">
    <property type="entry name" value="COesterase"/>
    <property type="match status" value="1"/>
</dbReference>
<reference evidence="6" key="1">
    <citation type="submission" date="2016-10" db="EMBL/GenBank/DDBJ databases">
        <authorList>
            <person name="Varghese N."/>
            <person name="Submissions S."/>
        </authorList>
    </citation>
    <scope>NUCLEOTIDE SEQUENCE [LARGE SCALE GENOMIC DNA]</scope>
    <source>
        <strain evidence="6">DSM 17465</strain>
    </source>
</reference>
<evidence type="ECO:0000259" key="4">
    <source>
        <dbReference type="Pfam" id="PF00135"/>
    </source>
</evidence>
<gene>
    <name evidence="5" type="ORF">SAMN05444141_10695</name>
</gene>
<keyword evidence="2 3" id="KW-0378">Hydrolase</keyword>
<evidence type="ECO:0000256" key="3">
    <source>
        <dbReference type="RuleBase" id="RU361235"/>
    </source>
</evidence>
<feature type="domain" description="Carboxylesterase type B" evidence="4">
    <location>
        <begin position="53"/>
        <end position="585"/>
    </location>
</feature>
<dbReference type="PANTHER" id="PTHR11559">
    <property type="entry name" value="CARBOXYLESTERASE"/>
    <property type="match status" value="1"/>
</dbReference>
<evidence type="ECO:0000313" key="5">
    <source>
        <dbReference type="EMBL" id="SFU00051.1"/>
    </source>
</evidence>
<evidence type="ECO:0000313" key="6">
    <source>
        <dbReference type="Proteomes" id="UP000183371"/>
    </source>
</evidence>
<dbReference type="InterPro" id="IPR002018">
    <property type="entry name" value="CarbesteraseB"/>
</dbReference>
<dbReference type="GO" id="GO:0016787">
    <property type="term" value="F:hydrolase activity"/>
    <property type="evidence" value="ECO:0007669"/>
    <property type="project" value="UniProtKB-KW"/>
</dbReference>
<dbReference type="PROSITE" id="PS00122">
    <property type="entry name" value="CARBOXYLESTERASE_B_1"/>
    <property type="match status" value="1"/>
</dbReference>
<protein>
    <recommendedName>
        <fullName evidence="3">Carboxylic ester hydrolase</fullName>
        <ecNumber evidence="3">3.1.1.-</ecNumber>
    </recommendedName>
</protein>
<evidence type="ECO:0000256" key="1">
    <source>
        <dbReference type="ARBA" id="ARBA00005964"/>
    </source>
</evidence>
<dbReference type="AlphaFoldDB" id="A0A1I7CKT4"/>
<dbReference type="InterPro" id="IPR029058">
    <property type="entry name" value="AB_hydrolase_fold"/>
</dbReference>
<proteinExistence type="inferred from homology"/>